<organism evidence="7 8">
    <name type="scientific">Motilibacter rhizosphaerae</name>
    <dbReference type="NCBI Taxonomy" id="598652"/>
    <lineage>
        <taxon>Bacteria</taxon>
        <taxon>Bacillati</taxon>
        <taxon>Actinomycetota</taxon>
        <taxon>Actinomycetes</taxon>
        <taxon>Motilibacterales</taxon>
        <taxon>Motilibacteraceae</taxon>
        <taxon>Motilibacter</taxon>
    </lineage>
</organism>
<dbReference type="GO" id="GO:0006139">
    <property type="term" value="P:nucleobase-containing compound metabolic process"/>
    <property type="evidence" value="ECO:0007669"/>
    <property type="project" value="UniProtKB-ARBA"/>
</dbReference>
<protein>
    <submittedName>
        <fullName evidence="7">Deoxyribodipyrimidine photo-lyase type I</fullName>
    </submittedName>
</protein>
<dbReference type="SUPFAM" id="SSF48173">
    <property type="entry name" value="Cryptochrome/photolyase FAD-binding domain"/>
    <property type="match status" value="1"/>
</dbReference>
<dbReference type="GO" id="GO:0006950">
    <property type="term" value="P:response to stress"/>
    <property type="evidence" value="ECO:0007669"/>
    <property type="project" value="UniProtKB-ARBA"/>
</dbReference>
<proteinExistence type="inferred from homology"/>
<dbReference type="GO" id="GO:0071949">
    <property type="term" value="F:FAD binding"/>
    <property type="evidence" value="ECO:0007669"/>
    <property type="project" value="TreeGrafter"/>
</dbReference>
<dbReference type="InterPro" id="IPR036134">
    <property type="entry name" value="Crypto/Photolyase_FAD-like_sf"/>
</dbReference>
<keyword evidence="1 4" id="KW-0285">Flavoprotein</keyword>
<dbReference type="PROSITE" id="PS00394">
    <property type="entry name" value="DNA_PHOTOLYASES_1_1"/>
    <property type="match status" value="1"/>
</dbReference>
<evidence type="ECO:0000313" key="7">
    <source>
        <dbReference type="EMBL" id="RZS87482.1"/>
    </source>
</evidence>
<dbReference type="Gene3D" id="1.10.579.10">
    <property type="entry name" value="DNA Cyclobutane Dipyrimidine Photolyase, subunit A, domain 3"/>
    <property type="match status" value="1"/>
</dbReference>
<evidence type="ECO:0000256" key="1">
    <source>
        <dbReference type="ARBA" id="ARBA00022630"/>
    </source>
</evidence>
<evidence type="ECO:0000259" key="6">
    <source>
        <dbReference type="PROSITE" id="PS51645"/>
    </source>
</evidence>
<feature type="binding site" evidence="4">
    <location>
        <begin position="239"/>
        <end position="243"/>
    </location>
    <ligand>
        <name>FAD</name>
        <dbReference type="ChEBI" id="CHEBI:57692"/>
    </ligand>
</feature>
<dbReference type="InterPro" id="IPR006050">
    <property type="entry name" value="DNA_photolyase_N"/>
</dbReference>
<dbReference type="EMBL" id="SGXD01000003">
    <property type="protein sequence ID" value="RZS87482.1"/>
    <property type="molecule type" value="Genomic_DNA"/>
</dbReference>
<dbReference type="Proteomes" id="UP000293638">
    <property type="component" value="Unassembled WGS sequence"/>
</dbReference>
<sequence length="468" mass="51245">MPRPSPGRTVGGVSAAAARPGVLWFRRDLRLHDHPALVAAAAGGPVLPLFVLDPLLWGPSGDVRRAWLVRSLEHLDASLGGRLVVRHGDPVEVVPRVAAELEAAAVHVTADAGVYGRHRDAAVEAALAAAPGAVPFVRSSTPYAVAPGTLKNGSGSPFQVFSPFQRAWLREGWPAPAPRPRTRWVESVASEGLPPAPDLGGVELPEPGERAALRRWEAFREELLPAYAGARDRPDKPGTSALSVHLKYGEVHPRTLLAGLADVPGEGAERFRSELCWRDFYADVLWNRPDSAWHPLKPEAEVPSDTGHLADERYAAWAEGRTGFPIVDAGMRQLLREGWVHNRVRMVVASFLVKDLHLPWQRGARHFLHHLRDGDPASNNQGWQWVAGTGTDAAPYFRVFNPVTQGKEHDPQGDYVRRYVPELRGVAGKAVHEPWLLPGGVPEGYPERIVDHAAERQEALARYARLRG</sequence>
<feature type="domain" description="Photolyase/cryptochrome alpha/beta" evidence="6">
    <location>
        <begin position="19"/>
        <end position="142"/>
    </location>
</feature>
<feature type="binding site" evidence="4">
    <location>
        <position position="227"/>
    </location>
    <ligand>
        <name>FAD</name>
        <dbReference type="ChEBI" id="CHEBI:57692"/>
    </ligand>
</feature>
<evidence type="ECO:0000313" key="8">
    <source>
        <dbReference type="Proteomes" id="UP000293638"/>
    </source>
</evidence>
<dbReference type="SUPFAM" id="SSF52425">
    <property type="entry name" value="Cryptochrome/photolyase, N-terminal domain"/>
    <property type="match status" value="1"/>
</dbReference>
<feature type="binding site" evidence="4">
    <location>
        <position position="271"/>
    </location>
    <ligand>
        <name>FAD</name>
        <dbReference type="ChEBI" id="CHEBI:57692"/>
    </ligand>
</feature>
<keyword evidence="8" id="KW-1185">Reference proteome</keyword>
<evidence type="ECO:0000256" key="4">
    <source>
        <dbReference type="PIRSR" id="PIRSR602081-1"/>
    </source>
</evidence>
<accession>A0A4Q7NQQ9</accession>
<dbReference type="PRINTS" id="PR00147">
    <property type="entry name" value="DNAPHOTLYASE"/>
</dbReference>
<comment type="similarity">
    <text evidence="5">Belongs to the DNA photolyase family.</text>
</comment>
<dbReference type="Pfam" id="PF00875">
    <property type="entry name" value="DNA_photolyase"/>
    <property type="match status" value="1"/>
</dbReference>
<dbReference type="Pfam" id="PF03441">
    <property type="entry name" value="FAD_binding_7"/>
    <property type="match status" value="1"/>
</dbReference>
<keyword evidence="2 4" id="KW-0274">FAD</keyword>
<dbReference type="AlphaFoldDB" id="A0A4Q7NQQ9"/>
<dbReference type="InterPro" id="IPR018394">
    <property type="entry name" value="DNA_photolyase_1_CS_C"/>
</dbReference>
<evidence type="ECO:0000256" key="2">
    <source>
        <dbReference type="ARBA" id="ARBA00022827"/>
    </source>
</evidence>
<comment type="cofactor">
    <cofactor evidence="4">
        <name>FAD</name>
        <dbReference type="ChEBI" id="CHEBI:57692"/>
    </cofactor>
    <text evidence="4">Binds 1 FAD per subunit.</text>
</comment>
<dbReference type="Gene3D" id="3.40.50.620">
    <property type="entry name" value="HUPs"/>
    <property type="match status" value="1"/>
</dbReference>
<reference evidence="7 8" key="1">
    <citation type="submission" date="2019-02" db="EMBL/GenBank/DDBJ databases">
        <title>Genomic Encyclopedia of Type Strains, Phase IV (KMG-IV): sequencing the most valuable type-strain genomes for metagenomic binning, comparative biology and taxonomic classification.</title>
        <authorList>
            <person name="Goeker M."/>
        </authorList>
    </citation>
    <scope>NUCLEOTIDE SEQUENCE [LARGE SCALE GENOMIC DNA]</scope>
    <source>
        <strain evidence="7 8">DSM 45622</strain>
    </source>
</reference>
<feature type="binding site" evidence="4">
    <location>
        <begin position="274"/>
        <end position="281"/>
    </location>
    <ligand>
        <name>FAD</name>
        <dbReference type="ChEBI" id="CHEBI:57692"/>
    </ligand>
</feature>
<dbReference type="InterPro" id="IPR014729">
    <property type="entry name" value="Rossmann-like_a/b/a_fold"/>
</dbReference>
<keyword evidence="3 5" id="KW-0157">Chromophore</keyword>
<feature type="binding site" evidence="4">
    <location>
        <begin position="373"/>
        <end position="375"/>
    </location>
    <ligand>
        <name>FAD</name>
        <dbReference type="ChEBI" id="CHEBI:57692"/>
    </ligand>
</feature>
<comment type="caution">
    <text evidence="7">The sequence shown here is derived from an EMBL/GenBank/DDBJ whole genome shotgun (WGS) entry which is preliminary data.</text>
</comment>
<dbReference type="InterPro" id="IPR036155">
    <property type="entry name" value="Crypto/Photolyase_N_sf"/>
</dbReference>
<dbReference type="InterPro" id="IPR005101">
    <property type="entry name" value="Cryptochr/Photolyase_FAD-bd"/>
</dbReference>
<gene>
    <name evidence="7" type="ORF">EV189_2913</name>
</gene>
<dbReference type="GO" id="GO:0009416">
    <property type="term" value="P:response to light stimulus"/>
    <property type="evidence" value="ECO:0007669"/>
    <property type="project" value="TreeGrafter"/>
</dbReference>
<dbReference type="PROSITE" id="PS00691">
    <property type="entry name" value="DNA_PHOTOLYASES_1_2"/>
    <property type="match status" value="1"/>
</dbReference>
<dbReference type="PANTHER" id="PTHR11455">
    <property type="entry name" value="CRYPTOCHROME"/>
    <property type="match status" value="1"/>
</dbReference>
<evidence type="ECO:0000256" key="5">
    <source>
        <dbReference type="RuleBase" id="RU004182"/>
    </source>
</evidence>
<dbReference type="InterPro" id="IPR002081">
    <property type="entry name" value="Cryptochrome/DNA_photolyase_1"/>
</dbReference>
<dbReference type="PANTHER" id="PTHR11455:SF9">
    <property type="entry name" value="CRYPTOCHROME CIRCADIAN CLOCK 5 ISOFORM X1"/>
    <property type="match status" value="1"/>
</dbReference>
<dbReference type="GO" id="GO:0003904">
    <property type="term" value="F:deoxyribodipyrimidine photo-lyase activity"/>
    <property type="evidence" value="ECO:0007669"/>
    <property type="project" value="TreeGrafter"/>
</dbReference>
<dbReference type="GO" id="GO:0003677">
    <property type="term" value="F:DNA binding"/>
    <property type="evidence" value="ECO:0007669"/>
    <property type="project" value="TreeGrafter"/>
</dbReference>
<dbReference type="PROSITE" id="PS51645">
    <property type="entry name" value="PHR_CRY_ALPHA_BETA"/>
    <property type="match status" value="1"/>
</dbReference>
<name>A0A4Q7NQQ9_9ACTN</name>
<keyword evidence="7" id="KW-0456">Lyase</keyword>
<dbReference type="Gene3D" id="1.25.40.80">
    <property type="match status" value="1"/>
</dbReference>
<evidence type="ECO:0000256" key="3">
    <source>
        <dbReference type="ARBA" id="ARBA00022991"/>
    </source>
</evidence>